<protein>
    <submittedName>
        <fullName evidence="2">Myosin-6</fullName>
    </submittedName>
</protein>
<feature type="region of interest" description="Disordered" evidence="1">
    <location>
        <begin position="196"/>
        <end position="225"/>
    </location>
</feature>
<evidence type="ECO:0000313" key="3">
    <source>
        <dbReference type="Proteomes" id="UP000250235"/>
    </source>
</evidence>
<keyword evidence="3" id="KW-1185">Reference proteome</keyword>
<reference evidence="2 3" key="1">
    <citation type="journal article" date="2015" name="Proc. Natl. Acad. Sci. U.S.A.">
        <title>The resurrection genome of Boea hygrometrica: A blueprint for survival of dehydration.</title>
        <authorList>
            <person name="Xiao L."/>
            <person name="Yang G."/>
            <person name="Zhang L."/>
            <person name="Yang X."/>
            <person name="Zhao S."/>
            <person name="Ji Z."/>
            <person name="Zhou Q."/>
            <person name="Hu M."/>
            <person name="Wang Y."/>
            <person name="Chen M."/>
            <person name="Xu Y."/>
            <person name="Jin H."/>
            <person name="Xiao X."/>
            <person name="Hu G."/>
            <person name="Bao F."/>
            <person name="Hu Y."/>
            <person name="Wan P."/>
            <person name="Li L."/>
            <person name="Deng X."/>
            <person name="Kuang T."/>
            <person name="Xiang C."/>
            <person name="Zhu J.K."/>
            <person name="Oliver M.J."/>
            <person name="He Y."/>
        </authorList>
    </citation>
    <scope>NUCLEOTIDE SEQUENCE [LARGE SCALE GENOMIC DNA]</scope>
    <source>
        <strain evidence="3">cv. XS01</strain>
    </source>
</reference>
<dbReference type="EMBL" id="KV011521">
    <property type="protein sequence ID" value="KZV26234.1"/>
    <property type="molecule type" value="Genomic_DNA"/>
</dbReference>
<dbReference type="AlphaFoldDB" id="A0A2Z7AWK0"/>
<accession>A0A2Z7AWK0</accession>
<sequence>MVKRLATSPHDPLGNTDSAYKNQSIMIAYDIHAQGRAMNPRQRSIDSYMHRDLTQPGHLMTPTESLLPSWFVLNQLGFNLIPISEQILYFSCSLSWSASEFFWISAELLQCAYPARIFPYQLSSMETDRTQTTQKQEKKYEVKPQYEELSKQLIMQHAIINAMKCMRAIKDRIARPTYQLTNHLSRASIPRTVYQPRKSSIRDLQSPSAHHSSVVDARIRQSPLR</sequence>
<dbReference type="Proteomes" id="UP000250235">
    <property type="component" value="Unassembled WGS sequence"/>
</dbReference>
<gene>
    <name evidence="2" type="ORF">F511_43647</name>
</gene>
<evidence type="ECO:0000256" key="1">
    <source>
        <dbReference type="SAM" id="MobiDB-lite"/>
    </source>
</evidence>
<evidence type="ECO:0000313" key="2">
    <source>
        <dbReference type="EMBL" id="KZV26234.1"/>
    </source>
</evidence>
<feature type="compositionally biased region" description="Polar residues" evidence="1">
    <location>
        <begin position="202"/>
        <end position="211"/>
    </location>
</feature>
<name>A0A2Z7AWK0_9LAMI</name>
<organism evidence="2 3">
    <name type="scientific">Dorcoceras hygrometricum</name>
    <dbReference type="NCBI Taxonomy" id="472368"/>
    <lineage>
        <taxon>Eukaryota</taxon>
        <taxon>Viridiplantae</taxon>
        <taxon>Streptophyta</taxon>
        <taxon>Embryophyta</taxon>
        <taxon>Tracheophyta</taxon>
        <taxon>Spermatophyta</taxon>
        <taxon>Magnoliopsida</taxon>
        <taxon>eudicotyledons</taxon>
        <taxon>Gunneridae</taxon>
        <taxon>Pentapetalae</taxon>
        <taxon>asterids</taxon>
        <taxon>lamiids</taxon>
        <taxon>Lamiales</taxon>
        <taxon>Gesneriaceae</taxon>
        <taxon>Didymocarpoideae</taxon>
        <taxon>Trichosporeae</taxon>
        <taxon>Loxocarpinae</taxon>
        <taxon>Dorcoceras</taxon>
    </lineage>
</organism>
<proteinExistence type="predicted"/>